<evidence type="ECO:0000313" key="2">
    <source>
        <dbReference type="Proteomes" id="UP001604336"/>
    </source>
</evidence>
<keyword evidence="2" id="KW-1185">Reference proteome</keyword>
<dbReference type="Proteomes" id="UP001604336">
    <property type="component" value="Unassembled WGS sequence"/>
</dbReference>
<sequence length="141" mass="16285">MGPAVTPSVTVHGEADLYEMRPMVSLEKKIEEMMAQKTDDAFSKRKDRRRQMVLEEDPFAPEIMAISRPKGFKQPMIEAYDGVTDPLDHLRTFVHLIRLYTAPDVIMCRSFPLTLRREARDWVATLAPRSIKTFDDFLEAL</sequence>
<accession>A0ABD1PSK1</accession>
<comment type="caution">
    <text evidence="1">The sequence shown here is derived from an EMBL/GenBank/DDBJ whole genome shotgun (WGS) entry which is preliminary data.</text>
</comment>
<dbReference type="PANTHER" id="PTHR33223:SF10">
    <property type="entry name" value="AMINOTRANSFERASE-LIKE PLANT MOBILE DOMAIN-CONTAINING PROTEIN"/>
    <property type="match status" value="1"/>
</dbReference>
<organism evidence="1 2">
    <name type="scientific">Abeliophyllum distichum</name>
    <dbReference type="NCBI Taxonomy" id="126358"/>
    <lineage>
        <taxon>Eukaryota</taxon>
        <taxon>Viridiplantae</taxon>
        <taxon>Streptophyta</taxon>
        <taxon>Embryophyta</taxon>
        <taxon>Tracheophyta</taxon>
        <taxon>Spermatophyta</taxon>
        <taxon>Magnoliopsida</taxon>
        <taxon>eudicotyledons</taxon>
        <taxon>Gunneridae</taxon>
        <taxon>Pentapetalae</taxon>
        <taxon>asterids</taxon>
        <taxon>lamiids</taxon>
        <taxon>Lamiales</taxon>
        <taxon>Oleaceae</taxon>
        <taxon>Forsythieae</taxon>
        <taxon>Abeliophyllum</taxon>
    </lineage>
</organism>
<proteinExistence type="predicted"/>
<dbReference type="EMBL" id="JBFOLK010000013">
    <property type="protein sequence ID" value="KAL2466328.1"/>
    <property type="molecule type" value="Genomic_DNA"/>
</dbReference>
<name>A0ABD1PSK1_9LAMI</name>
<gene>
    <name evidence="1" type="ORF">Adt_42179</name>
</gene>
<protein>
    <submittedName>
        <fullName evidence="1">S-locus glycoprotein</fullName>
    </submittedName>
</protein>
<dbReference type="PANTHER" id="PTHR33223">
    <property type="entry name" value="CCHC-TYPE DOMAIN-CONTAINING PROTEIN"/>
    <property type="match status" value="1"/>
</dbReference>
<dbReference type="AlphaFoldDB" id="A0ABD1PSK1"/>
<reference evidence="2" key="1">
    <citation type="submission" date="2024-07" db="EMBL/GenBank/DDBJ databases">
        <title>Two chromosome-level genome assemblies of Korean endemic species Abeliophyllum distichum and Forsythia ovata (Oleaceae).</title>
        <authorList>
            <person name="Jang H."/>
        </authorList>
    </citation>
    <scope>NUCLEOTIDE SEQUENCE [LARGE SCALE GENOMIC DNA]</scope>
</reference>
<evidence type="ECO:0000313" key="1">
    <source>
        <dbReference type="EMBL" id="KAL2466328.1"/>
    </source>
</evidence>